<dbReference type="PANTHER" id="PTHR14898">
    <property type="entry name" value="ENHANCER OF POLYCOMB"/>
    <property type="match status" value="1"/>
</dbReference>
<organism evidence="3 4">
    <name type="scientific">Sporormia fimetaria CBS 119925</name>
    <dbReference type="NCBI Taxonomy" id="1340428"/>
    <lineage>
        <taxon>Eukaryota</taxon>
        <taxon>Fungi</taxon>
        <taxon>Dikarya</taxon>
        <taxon>Ascomycota</taxon>
        <taxon>Pezizomycotina</taxon>
        <taxon>Dothideomycetes</taxon>
        <taxon>Pleosporomycetidae</taxon>
        <taxon>Pleosporales</taxon>
        <taxon>Sporormiaceae</taxon>
        <taxon>Sporormia</taxon>
    </lineage>
</organism>
<name>A0A6A6VAX0_9PLEO</name>
<evidence type="ECO:0008006" key="5">
    <source>
        <dbReference type="Google" id="ProtNLM"/>
    </source>
</evidence>
<dbReference type="OrthoDB" id="435275at2759"/>
<evidence type="ECO:0000256" key="2">
    <source>
        <dbReference type="SAM" id="MobiDB-lite"/>
    </source>
</evidence>
<feature type="region of interest" description="Disordered" evidence="2">
    <location>
        <begin position="414"/>
        <end position="454"/>
    </location>
</feature>
<sequence length="454" mass="52888">MTSDDVAFLKVYNQKRPRNAQCSEDEFEEVMYFFEETSHRKQPYASVDNTPVLSYEELEAEFDETISESARRFAKDIYSNHWKNQRLLKGNRPLIPSLKFETNIETDDSDPYVCFRRREVRQARKTRGRDAQVTEKLKRLRKELEEARYLMFQVKRREEMIRDQLALDKCIFEQRTALKEIKRKLSTKESDEELLINQKPAPKPKPRVDTQTIRVGPPGMASKLPITRPDGRIFDQDLVYFDDQLAKKAEVIETFVEDHVRKHQKWNEGYVDDTWRPMTPPLEHPVAKSDFRHVLVETQLITPPSSAEGGHAGAADSQEGAQQLAIQDNAARILVEAPRSDVPWLELPRFRLRIGRGGRMMMDRRGIKRPKCEPVDERVADRYRFAGDSSEDEEEYPTDWTDDLNTRYRMMIERSGDKQAQAQAQAQQYAQNMRAIENNHRSASGHLMPPTKAG</sequence>
<keyword evidence="1" id="KW-0175">Coiled coil</keyword>
<proteinExistence type="predicted"/>
<dbReference type="InterPro" id="IPR024943">
    <property type="entry name" value="Enhancer_polycomb"/>
</dbReference>
<feature type="region of interest" description="Disordered" evidence="2">
    <location>
        <begin position="199"/>
        <end position="222"/>
    </location>
</feature>
<dbReference type="Proteomes" id="UP000799440">
    <property type="component" value="Unassembled WGS sequence"/>
</dbReference>
<reference evidence="3" key="1">
    <citation type="journal article" date="2020" name="Stud. Mycol.">
        <title>101 Dothideomycetes genomes: a test case for predicting lifestyles and emergence of pathogens.</title>
        <authorList>
            <person name="Haridas S."/>
            <person name="Albert R."/>
            <person name="Binder M."/>
            <person name="Bloem J."/>
            <person name="Labutti K."/>
            <person name="Salamov A."/>
            <person name="Andreopoulos B."/>
            <person name="Baker S."/>
            <person name="Barry K."/>
            <person name="Bills G."/>
            <person name="Bluhm B."/>
            <person name="Cannon C."/>
            <person name="Castanera R."/>
            <person name="Culley D."/>
            <person name="Daum C."/>
            <person name="Ezra D."/>
            <person name="Gonzalez J."/>
            <person name="Henrissat B."/>
            <person name="Kuo A."/>
            <person name="Liang C."/>
            <person name="Lipzen A."/>
            <person name="Lutzoni F."/>
            <person name="Magnuson J."/>
            <person name="Mondo S."/>
            <person name="Nolan M."/>
            <person name="Ohm R."/>
            <person name="Pangilinan J."/>
            <person name="Park H.-J."/>
            <person name="Ramirez L."/>
            <person name="Alfaro M."/>
            <person name="Sun H."/>
            <person name="Tritt A."/>
            <person name="Yoshinaga Y."/>
            <person name="Zwiers L.-H."/>
            <person name="Turgeon B."/>
            <person name="Goodwin S."/>
            <person name="Spatafora J."/>
            <person name="Crous P."/>
            <person name="Grigoriev I."/>
        </authorList>
    </citation>
    <scope>NUCLEOTIDE SEQUENCE</scope>
    <source>
        <strain evidence="3">CBS 119925</strain>
    </source>
</reference>
<keyword evidence="4" id="KW-1185">Reference proteome</keyword>
<accession>A0A6A6VAX0</accession>
<evidence type="ECO:0000313" key="4">
    <source>
        <dbReference type="Proteomes" id="UP000799440"/>
    </source>
</evidence>
<protein>
    <recommendedName>
        <fullName evidence="5">Enhancer of polycomb-like protein</fullName>
    </recommendedName>
</protein>
<dbReference type="AlphaFoldDB" id="A0A6A6VAX0"/>
<dbReference type="EMBL" id="MU006571">
    <property type="protein sequence ID" value="KAF2747742.1"/>
    <property type="molecule type" value="Genomic_DNA"/>
</dbReference>
<feature type="compositionally biased region" description="Low complexity" evidence="2">
    <location>
        <begin position="419"/>
        <end position="431"/>
    </location>
</feature>
<evidence type="ECO:0000256" key="1">
    <source>
        <dbReference type="SAM" id="Coils"/>
    </source>
</evidence>
<dbReference type="GO" id="GO:0006357">
    <property type="term" value="P:regulation of transcription by RNA polymerase II"/>
    <property type="evidence" value="ECO:0007669"/>
    <property type="project" value="InterPro"/>
</dbReference>
<dbReference type="GO" id="GO:0035267">
    <property type="term" value="C:NuA4 histone acetyltransferase complex"/>
    <property type="evidence" value="ECO:0007669"/>
    <property type="project" value="InterPro"/>
</dbReference>
<feature type="coiled-coil region" evidence="1">
    <location>
        <begin position="130"/>
        <end position="157"/>
    </location>
</feature>
<gene>
    <name evidence="3" type="ORF">M011DRAFT_467348</name>
</gene>
<evidence type="ECO:0000313" key="3">
    <source>
        <dbReference type="EMBL" id="KAF2747742.1"/>
    </source>
</evidence>